<sequence>MKNKHSLYDSGIEMWGGSMDEGLSRNSTFCPGYNDVAGYIDKMLPAKLRKSFENHMAACRDCRTDILELRICIRETM</sequence>
<dbReference type="AlphaFoldDB" id="A0A7J0BN25"/>
<gene>
    <name evidence="2" type="ORF">DSM101010T_34450</name>
</gene>
<accession>A0A7J0BN25</accession>
<dbReference type="Gene3D" id="1.10.10.1320">
    <property type="entry name" value="Anti-sigma factor, zinc-finger domain"/>
    <property type="match status" value="1"/>
</dbReference>
<organism evidence="2 3">
    <name type="scientific">Desulfovibrio subterraneus</name>
    <dbReference type="NCBI Taxonomy" id="2718620"/>
    <lineage>
        <taxon>Bacteria</taxon>
        <taxon>Pseudomonadati</taxon>
        <taxon>Thermodesulfobacteriota</taxon>
        <taxon>Desulfovibrionia</taxon>
        <taxon>Desulfovibrionales</taxon>
        <taxon>Desulfovibrionaceae</taxon>
        <taxon>Desulfovibrio</taxon>
    </lineage>
</organism>
<dbReference type="EMBL" id="BLVO01000016">
    <property type="protein sequence ID" value="GFM35080.1"/>
    <property type="molecule type" value="Genomic_DNA"/>
</dbReference>
<dbReference type="RefSeq" id="WP_174406713.1">
    <property type="nucleotide sequence ID" value="NZ_BLVO01000016.1"/>
</dbReference>
<keyword evidence="3" id="KW-1185">Reference proteome</keyword>
<evidence type="ECO:0000313" key="2">
    <source>
        <dbReference type="EMBL" id="GFM35080.1"/>
    </source>
</evidence>
<comment type="caution">
    <text evidence="2">The sequence shown here is derived from an EMBL/GenBank/DDBJ whole genome shotgun (WGS) entry which is preliminary data.</text>
</comment>
<dbReference type="Proteomes" id="UP000503840">
    <property type="component" value="Unassembled WGS sequence"/>
</dbReference>
<dbReference type="Pfam" id="PF13490">
    <property type="entry name" value="zf-HC2"/>
    <property type="match status" value="1"/>
</dbReference>
<reference evidence="2 3" key="1">
    <citation type="submission" date="2020-05" db="EMBL/GenBank/DDBJ databases">
        <title>Draft genome sequence of Desulfovibrio sp. strain HN2T.</title>
        <authorList>
            <person name="Ueno A."/>
            <person name="Tamazawa S."/>
            <person name="Tamamura S."/>
            <person name="Murakami T."/>
            <person name="Kiyama T."/>
            <person name="Inomata H."/>
            <person name="Amano Y."/>
            <person name="Miyakawa K."/>
            <person name="Tamaki H."/>
            <person name="Naganuma T."/>
            <person name="Kaneko K."/>
        </authorList>
    </citation>
    <scope>NUCLEOTIDE SEQUENCE [LARGE SCALE GENOMIC DNA]</scope>
    <source>
        <strain evidence="2 3">HN2</strain>
    </source>
</reference>
<evidence type="ECO:0000313" key="3">
    <source>
        <dbReference type="Proteomes" id="UP000503840"/>
    </source>
</evidence>
<dbReference type="InterPro" id="IPR027383">
    <property type="entry name" value="Znf_put"/>
</dbReference>
<protein>
    <recommendedName>
        <fullName evidence="1">Putative zinc-finger domain-containing protein</fullName>
    </recommendedName>
</protein>
<proteinExistence type="predicted"/>
<dbReference type="InterPro" id="IPR041916">
    <property type="entry name" value="Anti_sigma_zinc_sf"/>
</dbReference>
<name>A0A7J0BN25_9BACT</name>
<evidence type="ECO:0000259" key="1">
    <source>
        <dbReference type="Pfam" id="PF13490"/>
    </source>
</evidence>
<feature type="domain" description="Putative zinc-finger" evidence="1">
    <location>
        <begin position="38"/>
        <end position="63"/>
    </location>
</feature>